<evidence type="ECO:0000313" key="1">
    <source>
        <dbReference type="EMBL" id="KNE01787.1"/>
    </source>
</evidence>
<dbReference type="VEuPathDB" id="FungiDB:QG37_01128"/>
<accession>A0A0L0P5Y8</accession>
<name>A0A0L0P5Y8_CANAR</name>
<gene>
    <name evidence="1" type="ORF">QG37_01128</name>
</gene>
<comment type="caution">
    <text evidence="1">The sequence shown here is derived from an EMBL/GenBank/DDBJ whole genome shotgun (WGS) entry which is preliminary data.</text>
</comment>
<evidence type="ECO:0000313" key="2">
    <source>
        <dbReference type="Proteomes" id="UP000037122"/>
    </source>
</evidence>
<proteinExistence type="predicted"/>
<reference evidence="2" key="1">
    <citation type="journal article" date="2015" name="BMC Genomics">
        <title>Draft genome of a commonly misdiagnosed multidrug resistant pathogen Candida auris.</title>
        <authorList>
            <person name="Chatterjee S."/>
            <person name="Alampalli S.V."/>
            <person name="Nageshan R.K."/>
            <person name="Chettiar S.T."/>
            <person name="Joshi S."/>
            <person name="Tatu U.S."/>
        </authorList>
    </citation>
    <scope>NUCLEOTIDE SEQUENCE [LARGE SCALE GENOMIC DNA]</scope>
    <source>
        <strain evidence="2">6684</strain>
    </source>
</reference>
<dbReference type="Proteomes" id="UP000037122">
    <property type="component" value="Unassembled WGS sequence"/>
</dbReference>
<organism evidence="1 2">
    <name type="scientific">Candidozyma auris</name>
    <name type="common">Yeast</name>
    <name type="synonym">Candida auris</name>
    <dbReference type="NCBI Taxonomy" id="498019"/>
    <lineage>
        <taxon>Eukaryota</taxon>
        <taxon>Fungi</taxon>
        <taxon>Dikarya</taxon>
        <taxon>Ascomycota</taxon>
        <taxon>Saccharomycotina</taxon>
        <taxon>Pichiomycetes</taxon>
        <taxon>Metschnikowiaceae</taxon>
        <taxon>Candidozyma</taxon>
    </lineage>
</organism>
<dbReference type="AlphaFoldDB" id="A0A0L0P5Y8"/>
<protein>
    <submittedName>
        <fullName evidence="1">Uncharacterized protein</fullName>
    </submittedName>
</protein>
<dbReference type="EMBL" id="LGST01000008">
    <property type="protein sequence ID" value="KNE01787.1"/>
    <property type="molecule type" value="Genomic_DNA"/>
</dbReference>
<sequence length="83" mass="9411">MKGQDAKKNGRVRIRTGDLSHAKRTRYQLRHTPIEEVVPSRIELLILALLAPRLNQLGQGTNLVMNAMHMQYRNASLLYAGLC</sequence>